<dbReference type="GO" id="GO:0003723">
    <property type="term" value="F:RNA binding"/>
    <property type="evidence" value="ECO:0007669"/>
    <property type="project" value="TreeGrafter"/>
</dbReference>
<dbReference type="Gene3D" id="1.20.120.1080">
    <property type="match status" value="1"/>
</dbReference>
<proteinExistence type="inferred from homology"/>
<dbReference type="SMART" id="SM00316">
    <property type="entry name" value="S1"/>
    <property type="match status" value="1"/>
</dbReference>
<evidence type="ECO:0000256" key="9">
    <source>
        <dbReference type="ARBA" id="ARBA00023242"/>
    </source>
</evidence>
<dbReference type="Gene3D" id="2.40.50.140">
    <property type="entry name" value="Nucleic acid-binding proteins"/>
    <property type="match status" value="1"/>
</dbReference>
<feature type="region of interest" description="Disordered" evidence="12">
    <location>
        <begin position="329"/>
        <end position="388"/>
    </location>
</feature>
<dbReference type="Pfam" id="PF07717">
    <property type="entry name" value="OB_NTP_bind"/>
    <property type="match status" value="1"/>
</dbReference>
<dbReference type="InterPro" id="IPR048333">
    <property type="entry name" value="HA2_WH"/>
</dbReference>
<evidence type="ECO:0000256" key="7">
    <source>
        <dbReference type="ARBA" id="ARBA00022840"/>
    </source>
</evidence>
<keyword evidence="9" id="KW-0539">Nucleus</keyword>
<keyword evidence="3" id="KW-0507">mRNA processing</keyword>
<dbReference type="InterPro" id="IPR011709">
    <property type="entry name" value="DEAD-box_helicase_OB_fold"/>
</dbReference>
<feature type="compositionally biased region" description="Basic and acidic residues" evidence="12">
    <location>
        <begin position="467"/>
        <end position="478"/>
    </location>
</feature>
<evidence type="ECO:0000313" key="16">
    <source>
        <dbReference type="Proteomes" id="UP000046393"/>
    </source>
</evidence>
<dbReference type="InterPro" id="IPR002464">
    <property type="entry name" value="DNA/RNA_helicase_DEAH_CS"/>
</dbReference>
<dbReference type="Pfam" id="PF04408">
    <property type="entry name" value="WHD_HA2"/>
    <property type="match status" value="1"/>
</dbReference>
<feature type="compositionally biased region" description="Basic residues" evidence="12">
    <location>
        <begin position="186"/>
        <end position="195"/>
    </location>
</feature>
<feature type="compositionally biased region" description="Basic and acidic residues" evidence="12">
    <location>
        <begin position="220"/>
        <end position="235"/>
    </location>
</feature>
<dbReference type="PANTHER" id="PTHR18934:SF85">
    <property type="entry name" value="ATP-DEPENDENT RNA HELICASE DHX8"/>
    <property type="match status" value="1"/>
</dbReference>
<name>A0A0N5B139_9BILA</name>
<feature type="region of interest" description="Disordered" evidence="12">
    <location>
        <begin position="129"/>
        <end position="235"/>
    </location>
</feature>
<dbReference type="CDD" id="cd21691">
    <property type="entry name" value="GH2-like_DHX8"/>
    <property type="match status" value="1"/>
</dbReference>
<dbReference type="FunFam" id="3.40.50.300:FF:000101">
    <property type="entry name" value="Pre-mRNA-splicing factor ATP-dependent RNA helicase"/>
    <property type="match status" value="1"/>
</dbReference>
<evidence type="ECO:0000256" key="3">
    <source>
        <dbReference type="ARBA" id="ARBA00022664"/>
    </source>
</evidence>
<dbReference type="Pfam" id="PF00271">
    <property type="entry name" value="Helicase_C"/>
    <property type="match status" value="1"/>
</dbReference>
<evidence type="ECO:0000256" key="12">
    <source>
        <dbReference type="SAM" id="MobiDB-lite"/>
    </source>
</evidence>
<dbReference type="EC" id="3.6.4.13" evidence="2"/>
<accession>A0A0N5B139</accession>
<feature type="compositionally biased region" description="Basic and acidic residues" evidence="12">
    <location>
        <begin position="196"/>
        <end position="205"/>
    </location>
</feature>
<feature type="compositionally biased region" description="Basic and acidic residues" evidence="12">
    <location>
        <begin position="340"/>
        <end position="352"/>
    </location>
</feature>
<dbReference type="Pfam" id="PF00270">
    <property type="entry name" value="DEAD"/>
    <property type="match status" value="1"/>
</dbReference>
<dbReference type="GO" id="GO:0000390">
    <property type="term" value="P:spliceosomal complex disassembly"/>
    <property type="evidence" value="ECO:0007669"/>
    <property type="project" value="TreeGrafter"/>
</dbReference>
<evidence type="ECO:0000256" key="5">
    <source>
        <dbReference type="ARBA" id="ARBA00022801"/>
    </source>
</evidence>
<dbReference type="AlphaFoldDB" id="A0A0N5B139"/>
<feature type="compositionally biased region" description="Polar residues" evidence="12">
    <location>
        <begin position="479"/>
        <end position="490"/>
    </location>
</feature>
<feature type="domain" description="Helicase C-terminal" evidence="15">
    <location>
        <begin position="739"/>
        <end position="919"/>
    </location>
</feature>
<dbReference type="WBParaSite" id="SMUV_0001099101-mRNA-1">
    <property type="protein sequence ID" value="SMUV_0001099101-mRNA-1"/>
    <property type="gene ID" value="SMUV_0001099101"/>
</dbReference>
<dbReference type="SMART" id="SM00847">
    <property type="entry name" value="HA2"/>
    <property type="match status" value="1"/>
</dbReference>
<sequence length="1208" mass="138252">MDELERLSLVSKVCVELENHFNLGDKDVAEFIIHLATENPTFEKFKKALSDEGLSDQFDDSLIANLLRLIQHMRPKKLKTLKPMIISDDKELLKAQLPALALPNTSAENLLEQLEGLVPKWKEEKEEIRSKNVVNDGSKEKEEDTKNEKRRSRRSRSRDKSKRSRSRERRDRSTSRRGGSRDKSRERARKRHSRSRSQDRRDQGRYRRSCSRERRRRRSSRESDRRRRSYSREQRRFSGRLDIEDRRSDVRREYEDPVIGHIYNGRVNSIQKFGAFVQLEGFRRRIEGLVHISQIRKDRVNAVSDVLNRGQNVKVKVLKSEGGKISLSIKEVDQNTGEDLNPKEPSLSKEDTLPWDDMPEARNPEAPWANSSEDMTSQIKTTTKSRVRLTTPERWELRQMQGGGAITNVDLPDYDEELGVLKNFDEESDGEDIEIELVEDEPAFLRGYGKQSINLEPVKGALAKERREQKVQAQREAESQNQRSGLSSTMRINDPMADLSQGFDVVENVGPNQRVKEMPEWRRHITADGKASHGKRTNLSIKEQRESLPIYALKKALLEAVAENQILVVIGETGSGKTTQITQYLVEAGYASRGRIGCTQPRRVAAMSVAKRVSEEFGCRLGSEVGYTIRFEDVTSSDTVIKYMTDGMLLRECVLDPDLKGYSVIMLDEAHERTINTDVLFGLLKGAAKKRPELKLIVTSATLDMEKFAQYFNNAPIFMIPGRTFPVEVLYTREPETDYLDAALITVMQIHLTEPPGDILVFLTGQEEIDTSCEVLYERMKSLGPGVPELIILPVYSALPSEMQTRIFEPAPPGSRKVVIATNIAETSLTIDGIFYVVDPGFVKQKIYNPKSGMDSLVVTPISQAQAVQRAGRAGRTGPGKCYRLYTERAFRDEMLPVPVPEIQRTNLASTLLQLKAMGINNLIDFDFMDAPPLEAMITALTQLHTLSALDDDGLLTRLGRRMAEFPLEPSLAKLLIMSVDLCCSDEVLTIVSMLSVQNVFYRQKDKQELADQKKSKFHQPEGDHLTLLAVYNSWKIHHFSQPWCYENFVQIRTLKRAQDIRKQLLSIMDRHKLNTISCGKDVQRVQKAICSGFFRNAAKRDPQEGYRTLVDGQNVYIHPSSALFQNQPEWVVYHELVMTTKEYMHQVTAVDPRWLVEFAPSFFKMGDNTKLSAFKKNQTIQPLYNKYEDQNAWRITRLKKKIYNPNR</sequence>
<keyword evidence="16" id="KW-1185">Reference proteome</keyword>
<dbReference type="InterPro" id="IPR027417">
    <property type="entry name" value="P-loop_NTPase"/>
</dbReference>
<dbReference type="PROSITE" id="PS51192">
    <property type="entry name" value="HELICASE_ATP_BIND_1"/>
    <property type="match status" value="1"/>
</dbReference>
<dbReference type="Pfam" id="PF21010">
    <property type="entry name" value="HA2_C"/>
    <property type="match status" value="1"/>
</dbReference>
<dbReference type="SUPFAM" id="SSF50249">
    <property type="entry name" value="Nucleic acid-binding proteins"/>
    <property type="match status" value="1"/>
</dbReference>
<dbReference type="InterPro" id="IPR003029">
    <property type="entry name" value="S1_domain"/>
</dbReference>
<feature type="compositionally biased region" description="Basic residues" evidence="12">
    <location>
        <begin position="206"/>
        <end position="219"/>
    </location>
</feature>
<evidence type="ECO:0000256" key="8">
    <source>
        <dbReference type="ARBA" id="ARBA00023187"/>
    </source>
</evidence>
<dbReference type="InterPro" id="IPR001650">
    <property type="entry name" value="Helicase_C-like"/>
</dbReference>
<protein>
    <recommendedName>
        <fullName evidence="2">RNA helicase</fullName>
        <ecNumber evidence="2">3.6.4.13</ecNumber>
    </recommendedName>
</protein>
<dbReference type="SUPFAM" id="SSF52540">
    <property type="entry name" value="P-loop containing nucleoside triphosphate hydrolases"/>
    <property type="match status" value="1"/>
</dbReference>
<dbReference type="InterPro" id="IPR007502">
    <property type="entry name" value="Helicase-assoc_dom"/>
</dbReference>
<evidence type="ECO:0000256" key="6">
    <source>
        <dbReference type="ARBA" id="ARBA00022806"/>
    </source>
</evidence>
<dbReference type="InterPro" id="IPR014001">
    <property type="entry name" value="Helicase_ATP-bd"/>
</dbReference>
<feature type="compositionally biased region" description="Basic residues" evidence="12">
    <location>
        <begin position="148"/>
        <end position="167"/>
    </location>
</feature>
<dbReference type="STRING" id="451379.A0A0N5B139"/>
<evidence type="ECO:0000256" key="10">
    <source>
        <dbReference type="ARBA" id="ARBA00047984"/>
    </source>
</evidence>
<dbReference type="InterPro" id="IPR012340">
    <property type="entry name" value="NA-bd_OB-fold"/>
</dbReference>
<comment type="subcellular location">
    <subcellularLocation>
        <location evidence="1">Nucleus</location>
    </subcellularLocation>
</comment>
<keyword evidence="8" id="KW-0508">mRNA splicing</keyword>
<organism evidence="16 17">
    <name type="scientific">Syphacia muris</name>
    <dbReference type="NCBI Taxonomy" id="451379"/>
    <lineage>
        <taxon>Eukaryota</taxon>
        <taxon>Metazoa</taxon>
        <taxon>Ecdysozoa</taxon>
        <taxon>Nematoda</taxon>
        <taxon>Chromadorea</taxon>
        <taxon>Rhabditida</taxon>
        <taxon>Spirurina</taxon>
        <taxon>Oxyuridomorpha</taxon>
        <taxon>Oxyuroidea</taxon>
        <taxon>Oxyuridae</taxon>
        <taxon>Syphacia</taxon>
    </lineage>
</organism>
<dbReference type="PROSITE" id="PS00690">
    <property type="entry name" value="DEAH_ATP_HELICASE"/>
    <property type="match status" value="1"/>
</dbReference>
<dbReference type="CDD" id="cd05684">
    <property type="entry name" value="S1_DHX8_helicase"/>
    <property type="match status" value="1"/>
</dbReference>
<dbReference type="GO" id="GO:0016787">
    <property type="term" value="F:hydrolase activity"/>
    <property type="evidence" value="ECO:0007669"/>
    <property type="project" value="UniProtKB-KW"/>
</dbReference>
<dbReference type="PANTHER" id="PTHR18934">
    <property type="entry name" value="ATP-DEPENDENT RNA HELICASE"/>
    <property type="match status" value="1"/>
</dbReference>
<feature type="region of interest" description="Disordered" evidence="12">
    <location>
        <begin position="467"/>
        <end position="490"/>
    </location>
</feature>
<dbReference type="Proteomes" id="UP000046393">
    <property type="component" value="Unplaced"/>
</dbReference>
<evidence type="ECO:0000256" key="4">
    <source>
        <dbReference type="ARBA" id="ARBA00022741"/>
    </source>
</evidence>
<feature type="domain" description="S1 motif" evidence="13">
    <location>
        <begin position="260"/>
        <end position="330"/>
    </location>
</feature>
<dbReference type="FunFam" id="2.40.50.140:FF:000061">
    <property type="entry name" value="ATP-dependent RNA helicase DHX8"/>
    <property type="match status" value="1"/>
</dbReference>
<comment type="similarity">
    <text evidence="11">Belongs to the DEAD box helicase family. DEAH subfamily. DDX8/PRP22 sub-subfamily.</text>
</comment>
<feature type="domain" description="Helicase ATP-binding" evidence="14">
    <location>
        <begin position="558"/>
        <end position="721"/>
    </location>
</feature>
<feature type="compositionally biased region" description="Polar residues" evidence="12">
    <location>
        <begin position="369"/>
        <end position="384"/>
    </location>
</feature>
<feature type="compositionally biased region" description="Basic and acidic residues" evidence="12">
    <location>
        <begin position="137"/>
        <end position="147"/>
    </location>
</feature>
<dbReference type="GO" id="GO:0003724">
    <property type="term" value="F:RNA helicase activity"/>
    <property type="evidence" value="ECO:0007669"/>
    <property type="project" value="UniProtKB-EC"/>
</dbReference>
<dbReference type="InterPro" id="IPR049621">
    <property type="entry name" value="S1_DHX8_helicase"/>
</dbReference>
<dbReference type="GO" id="GO:0071013">
    <property type="term" value="C:catalytic step 2 spliceosome"/>
    <property type="evidence" value="ECO:0007669"/>
    <property type="project" value="TreeGrafter"/>
</dbReference>
<dbReference type="GO" id="GO:0005524">
    <property type="term" value="F:ATP binding"/>
    <property type="evidence" value="ECO:0007669"/>
    <property type="project" value="UniProtKB-KW"/>
</dbReference>
<comment type="catalytic activity">
    <reaction evidence="10">
        <text>ATP + H2O = ADP + phosphate + H(+)</text>
        <dbReference type="Rhea" id="RHEA:13065"/>
        <dbReference type="ChEBI" id="CHEBI:15377"/>
        <dbReference type="ChEBI" id="CHEBI:15378"/>
        <dbReference type="ChEBI" id="CHEBI:30616"/>
        <dbReference type="ChEBI" id="CHEBI:43474"/>
        <dbReference type="ChEBI" id="CHEBI:456216"/>
        <dbReference type="EC" id="3.6.4.13"/>
    </reaction>
</comment>
<keyword evidence="4" id="KW-0547">Nucleotide-binding</keyword>
<dbReference type="PROSITE" id="PS51194">
    <property type="entry name" value="HELICASE_CTER"/>
    <property type="match status" value="1"/>
</dbReference>
<dbReference type="FunFam" id="3.40.50.300:FF:000191">
    <property type="entry name" value="Pre-mRNA-splicing factor ATP-dependent RNA helicase"/>
    <property type="match status" value="1"/>
</dbReference>
<dbReference type="FunFam" id="1.20.120.1080:FF:000001">
    <property type="entry name" value="Pre-mRNA-splicing factor ATP-dependent RNA helicase"/>
    <property type="match status" value="1"/>
</dbReference>
<evidence type="ECO:0000259" key="14">
    <source>
        <dbReference type="PROSITE" id="PS51192"/>
    </source>
</evidence>
<dbReference type="SMART" id="SM00487">
    <property type="entry name" value="DEXDc"/>
    <property type="match status" value="1"/>
</dbReference>
<dbReference type="InterPro" id="IPR044762">
    <property type="entry name" value="DHX8/Prp22_DEXHc"/>
</dbReference>
<dbReference type="PROSITE" id="PS50126">
    <property type="entry name" value="S1"/>
    <property type="match status" value="1"/>
</dbReference>
<dbReference type="InterPro" id="IPR011545">
    <property type="entry name" value="DEAD/DEAH_box_helicase_dom"/>
</dbReference>
<evidence type="ECO:0000256" key="11">
    <source>
        <dbReference type="ARBA" id="ARBA00060756"/>
    </source>
</evidence>
<dbReference type="InterPro" id="IPR049588">
    <property type="entry name" value="DHX8_GH2-like"/>
</dbReference>
<dbReference type="GO" id="GO:0040022">
    <property type="term" value="P:feminization of hermaphroditic germ-line"/>
    <property type="evidence" value="ECO:0007669"/>
    <property type="project" value="UniProtKB-ARBA"/>
</dbReference>
<keyword evidence="5" id="KW-0378">Hydrolase</keyword>
<dbReference type="Pfam" id="PF00575">
    <property type="entry name" value="S1"/>
    <property type="match status" value="1"/>
</dbReference>
<evidence type="ECO:0000313" key="17">
    <source>
        <dbReference type="WBParaSite" id="SMUV_0001099101-mRNA-1"/>
    </source>
</evidence>
<keyword evidence="6" id="KW-0347">Helicase</keyword>
<evidence type="ECO:0000259" key="15">
    <source>
        <dbReference type="PROSITE" id="PS51194"/>
    </source>
</evidence>
<dbReference type="SMART" id="SM00490">
    <property type="entry name" value="HELICc"/>
    <property type="match status" value="1"/>
</dbReference>
<feature type="compositionally biased region" description="Basic and acidic residues" evidence="12">
    <location>
        <begin position="168"/>
        <end position="185"/>
    </location>
</feature>
<dbReference type="CDD" id="cd18791">
    <property type="entry name" value="SF2_C_RHA"/>
    <property type="match status" value="1"/>
</dbReference>
<dbReference type="Gene3D" id="3.40.50.300">
    <property type="entry name" value="P-loop containing nucleotide triphosphate hydrolases"/>
    <property type="match status" value="2"/>
</dbReference>
<evidence type="ECO:0000256" key="1">
    <source>
        <dbReference type="ARBA" id="ARBA00004123"/>
    </source>
</evidence>
<reference evidence="17" key="1">
    <citation type="submission" date="2017-02" db="UniProtKB">
        <authorList>
            <consortium name="WormBaseParasite"/>
        </authorList>
    </citation>
    <scope>IDENTIFICATION</scope>
</reference>
<dbReference type="CDD" id="cd17971">
    <property type="entry name" value="DEXHc_DHX8"/>
    <property type="match status" value="1"/>
</dbReference>
<evidence type="ECO:0000256" key="2">
    <source>
        <dbReference type="ARBA" id="ARBA00012552"/>
    </source>
</evidence>
<keyword evidence="7" id="KW-0067">ATP-binding</keyword>
<evidence type="ECO:0000259" key="13">
    <source>
        <dbReference type="PROSITE" id="PS50126"/>
    </source>
</evidence>